<organism evidence="1 2">
    <name type="scientific">Serratia proteamaculans</name>
    <dbReference type="NCBI Taxonomy" id="28151"/>
    <lineage>
        <taxon>Bacteria</taxon>
        <taxon>Pseudomonadati</taxon>
        <taxon>Pseudomonadota</taxon>
        <taxon>Gammaproteobacteria</taxon>
        <taxon>Enterobacterales</taxon>
        <taxon>Yersiniaceae</taxon>
        <taxon>Serratia</taxon>
    </lineage>
</organism>
<protein>
    <submittedName>
        <fullName evidence="1">Uncharacterized protein</fullName>
    </submittedName>
</protein>
<dbReference type="RefSeq" id="WP_165366362.1">
    <property type="nucleotide sequence ID" value="NZ_CAMIPQ010000001.1"/>
</dbReference>
<dbReference type="EMBL" id="JAEHSL010000004">
    <property type="protein sequence ID" value="MBI6180476.1"/>
    <property type="molecule type" value="Genomic_DNA"/>
</dbReference>
<comment type="caution">
    <text evidence="1">The sequence shown here is derived from an EMBL/GenBank/DDBJ whole genome shotgun (WGS) entry which is preliminary data.</text>
</comment>
<accession>A0ABS0TT02</accession>
<proteinExistence type="predicted"/>
<evidence type="ECO:0000313" key="1">
    <source>
        <dbReference type="EMBL" id="MBI6180476.1"/>
    </source>
</evidence>
<keyword evidence="2" id="KW-1185">Reference proteome</keyword>
<gene>
    <name evidence="1" type="ORF">JEQ07_08680</name>
</gene>
<name>A0ABS0TT02_SERPR</name>
<sequence>MKQHKPQRQPGKLSSERIVRAVATSTAIETGQASAQLAATLAEKREKYAYLHLAL</sequence>
<evidence type="ECO:0000313" key="2">
    <source>
        <dbReference type="Proteomes" id="UP000639004"/>
    </source>
</evidence>
<reference evidence="1 2" key="1">
    <citation type="submission" date="2020-12" db="EMBL/GenBank/DDBJ databases">
        <title>Enhanced detection system for hospital associated transmission using whole genome sequencing surveillance.</title>
        <authorList>
            <person name="Harrison L.H."/>
            <person name="Van Tyne D."/>
            <person name="Marsh J.W."/>
            <person name="Griffith M.P."/>
            <person name="Snyder D.J."/>
            <person name="Cooper V.S."/>
            <person name="Mustapha M."/>
        </authorList>
    </citation>
    <scope>NUCLEOTIDE SEQUENCE [LARGE SCALE GENOMIC DNA]</scope>
    <source>
        <strain evidence="1 2">SER00238</strain>
    </source>
</reference>
<dbReference type="Proteomes" id="UP000639004">
    <property type="component" value="Unassembled WGS sequence"/>
</dbReference>